<evidence type="ECO:0000313" key="2">
    <source>
        <dbReference type="EMBL" id="CAA9228520.1"/>
    </source>
</evidence>
<feature type="region of interest" description="Disordered" evidence="1">
    <location>
        <begin position="1"/>
        <end position="181"/>
    </location>
</feature>
<feature type="non-terminal residue" evidence="2">
    <location>
        <position position="1"/>
    </location>
</feature>
<sequence>DQRVPAFRHPPGAPDRHRAGAVQGAEGPALGIGAGQSVPRLGAVAAAEPQPAEDSSRAGADRAGDVRGDHREEGGHTRRPRSRARTGTGACARGRGTPRVGHTRARRPARGQEEGGGEEGSGQEGGRPRSPSPCRGWTGEEGGPEEGGGQEGRPTGRRHGGRNARGQEGHPCEEGPQEEPV</sequence>
<feature type="non-terminal residue" evidence="2">
    <location>
        <position position="181"/>
    </location>
</feature>
<dbReference type="AlphaFoldDB" id="A0A6J4HPT1"/>
<feature type="compositionally biased region" description="Gly residues" evidence="1">
    <location>
        <begin position="139"/>
        <end position="151"/>
    </location>
</feature>
<feature type="compositionally biased region" description="Low complexity" evidence="1">
    <location>
        <begin position="85"/>
        <end position="97"/>
    </location>
</feature>
<feature type="compositionally biased region" description="Basic and acidic residues" evidence="1">
    <location>
        <begin position="54"/>
        <end position="76"/>
    </location>
</feature>
<dbReference type="EMBL" id="CADCTB010000070">
    <property type="protein sequence ID" value="CAA9228520.1"/>
    <property type="molecule type" value="Genomic_DNA"/>
</dbReference>
<accession>A0A6J4HPT1</accession>
<protein>
    <submittedName>
        <fullName evidence="2">Uncharacterized protein</fullName>
    </submittedName>
</protein>
<evidence type="ECO:0000256" key="1">
    <source>
        <dbReference type="SAM" id="MobiDB-lite"/>
    </source>
</evidence>
<reference evidence="2" key="1">
    <citation type="submission" date="2020-02" db="EMBL/GenBank/DDBJ databases">
        <authorList>
            <person name="Meier V. D."/>
        </authorList>
    </citation>
    <scope>NUCLEOTIDE SEQUENCE</scope>
    <source>
        <strain evidence="2">AVDCRST_MAG10</strain>
    </source>
</reference>
<gene>
    <name evidence="2" type="ORF">AVDCRST_MAG10-1045</name>
</gene>
<organism evidence="2">
    <name type="scientific">uncultured Acidimicrobiales bacterium</name>
    <dbReference type="NCBI Taxonomy" id="310071"/>
    <lineage>
        <taxon>Bacteria</taxon>
        <taxon>Bacillati</taxon>
        <taxon>Actinomycetota</taxon>
        <taxon>Acidimicrobiia</taxon>
        <taxon>Acidimicrobiales</taxon>
        <taxon>environmental samples</taxon>
    </lineage>
</organism>
<proteinExistence type="predicted"/>
<name>A0A6J4HPT1_9ACTN</name>